<dbReference type="PANTHER" id="PTHR34305">
    <property type="entry name" value="EXPRESSED PROTEIN"/>
    <property type="match status" value="1"/>
</dbReference>
<feature type="compositionally biased region" description="Low complexity" evidence="1">
    <location>
        <begin position="366"/>
        <end position="379"/>
    </location>
</feature>
<gene>
    <name evidence="2" type="ORF">BU14_0021s0011</name>
</gene>
<dbReference type="OrthoDB" id="5598737at2759"/>
<name>A0A1X6PKW6_PORUM</name>
<dbReference type="EMBL" id="KV918762">
    <property type="protein sequence ID" value="OSX81406.1"/>
    <property type="molecule type" value="Genomic_DNA"/>
</dbReference>
<feature type="region of interest" description="Disordered" evidence="1">
    <location>
        <begin position="357"/>
        <end position="409"/>
    </location>
</feature>
<dbReference type="PANTHER" id="PTHR34305:SF1">
    <property type="entry name" value="SWIM-TYPE DOMAIN-CONTAINING PROTEIN"/>
    <property type="match status" value="1"/>
</dbReference>
<dbReference type="Proteomes" id="UP000218209">
    <property type="component" value="Unassembled WGS sequence"/>
</dbReference>
<keyword evidence="3" id="KW-1185">Reference proteome</keyword>
<organism evidence="2 3">
    <name type="scientific">Porphyra umbilicalis</name>
    <name type="common">Purple laver</name>
    <name type="synonym">Red alga</name>
    <dbReference type="NCBI Taxonomy" id="2786"/>
    <lineage>
        <taxon>Eukaryota</taxon>
        <taxon>Rhodophyta</taxon>
        <taxon>Bangiophyceae</taxon>
        <taxon>Bangiales</taxon>
        <taxon>Bangiaceae</taxon>
        <taxon>Porphyra</taxon>
    </lineage>
</organism>
<reference evidence="2 3" key="1">
    <citation type="submission" date="2017-03" db="EMBL/GenBank/DDBJ databases">
        <title>WGS assembly of Porphyra umbilicalis.</title>
        <authorList>
            <person name="Brawley S.H."/>
            <person name="Blouin N.A."/>
            <person name="Ficko-Blean E."/>
            <person name="Wheeler G.L."/>
            <person name="Lohr M."/>
            <person name="Goodson H.V."/>
            <person name="Jenkins J.W."/>
            <person name="Blaby-Haas C.E."/>
            <person name="Helliwell K.E."/>
            <person name="Chan C."/>
            <person name="Marriage T."/>
            <person name="Bhattacharya D."/>
            <person name="Klein A.S."/>
            <person name="Badis Y."/>
            <person name="Brodie J."/>
            <person name="Cao Y."/>
            <person name="Collen J."/>
            <person name="Dittami S.M."/>
            <person name="Gachon C.M."/>
            <person name="Green B.R."/>
            <person name="Karpowicz S."/>
            <person name="Kim J.W."/>
            <person name="Kudahl U."/>
            <person name="Lin S."/>
            <person name="Michel G."/>
            <person name="Mittag M."/>
            <person name="Olson B.J."/>
            <person name="Pangilinan J."/>
            <person name="Peng Y."/>
            <person name="Qiu H."/>
            <person name="Shu S."/>
            <person name="Singer J.T."/>
            <person name="Smith A.G."/>
            <person name="Sprecher B.N."/>
            <person name="Wagner V."/>
            <person name="Wang W."/>
            <person name="Wang Z.-Y."/>
            <person name="Yan J."/>
            <person name="Yarish C."/>
            <person name="Zoeuner-Riek S."/>
            <person name="Zhuang Y."/>
            <person name="Zou Y."/>
            <person name="Lindquist E.A."/>
            <person name="Grimwood J."/>
            <person name="Barry K."/>
            <person name="Rokhsar D.S."/>
            <person name="Schmutz J."/>
            <person name="Stiller J.W."/>
            <person name="Grossman A.R."/>
            <person name="Prochnik S.E."/>
        </authorList>
    </citation>
    <scope>NUCLEOTIDE SEQUENCE [LARGE SCALE GENOMIC DNA]</scope>
    <source>
        <strain evidence="2">4086291</strain>
    </source>
</reference>
<evidence type="ECO:0000313" key="3">
    <source>
        <dbReference type="Proteomes" id="UP000218209"/>
    </source>
</evidence>
<proteinExistence type="predicted"/>
<evidence type="ECO:0000313" key="2">
    <source>
        <dbReference type="EMBL" id="OSX81406.1"/>
    </source>
</evidence>
<accession>A0A1X6PKW6</accession>
<evidence type="ECO:0000256" key="1">
    <source>
        <dbReference type="SAM" id="MobiDB-lite"/>
    </source>
</evidence>
<feature type="region of interest" description="Disordered" evidence="1">
    <location>
        <begin position="179"/>
        <end position="199"/>
    </location>
</feature>
<sequence length="1310" mass="138309">MVLMLQMLRGTMRKRSAPVMYEPPPPALPALRQETKLFNTPPPPVRVCHRRFPRLVASSTQRGDSGLLPPIRDRHQMYVCSSQPRAPQTTPVLRAPMTLSARAALRGAHPAHPTGEDVRCFVATSSERVEHHAVLSLTSLAGHEVRAVNTREVMEMGEGNNDDEAATDGDAGVSEYRFPDLAQPRPGPRHAFGGRTSGTGRNMRANLLQGYLMAIAVTITKLGVKEWLQQFGVEDQDGVGGAAVRSFVETTISAPYRGQVWPLETLFGAVARICPADQHTYKEAELISCWVAPRGDMQCTCRGSTNKEAILDASSPTADDDDCYHASLFSDALASVGALVGDGDGKKTRSFAARMGGSDAALLPPSGTGSAAASAGSAAKRSQPRRGRGRGALTGPRSSRAGAKTAEEVEDAEVEVFATGGLPIAVVVAGEGRWRVPAPVKCARKTTSCCYCDTSRKKGCVHVLHTRHLRQSDAAATPTGGGVGAPRITKAIFHKKLSAFNCNKSVQVDTAIMDAARDGKVYVVPAPAECPKCGTPRGEAAADVSEGTVLSEMCIADMHMDAYNCSNDDCGMWVCAEGRKEGLVILSPGTAASVMLVRHFASQVAVEGNPFFQTFRTWWVATQQRRRAGVWSTTTAGRGRRTVARLMSVGLRLMGIDVPDWPFFCVTCCDGDAIDVVTADGIWLGYLRRLLAAHYTTYSETCNADASLLSCASLLGSEWVRRYLRLALTEPAATITVPVEYRRAATLALTVLLPAALPQSFKDTFPSDQQPGADALHALLSSVWDLERACTQLVKGVLCAMNKFIAAARTSTRPLPTDAVERDVSAYLTAWLAARPVGAGPAAAAGPPVAAAPAAAAAAAAAAAVAPAAVAAGVVGAAGEAAAGNGHAAGVGGAPAQNPAAAAAAAAAAAGGRRPPPTSAFDVLVPGVRALGRTAAHDVVSFCVAVASDPVVSAFNLKDVAGLRGLADLLRSENLTADLSAVMVEAVTEGPVSDSFPAHLSTDMVELLKTLRMGVAFLVALPRTGAARDGIAIAAAACVDRMADCLSAYHAERPLATDSAAAFGSRWCPPGATRAELREFFLPVFPDASEDPLLTGMWFPGRPQCRASAFGRTEKADLGVCSKNYQDARKSFSPGAFTICCACRHPKVLGFVVLDKREGPPALLDAIITRFSSLPRFIVYDFGCGAVRSALGKLPWLLAVSTVVSDAFHIINHVCSKFFAPASFTKLKHVNTVAHEQRNRAIKALKRVLAASGQVEYTSILSYHMLVHNIRAAARDESTTPLPEAFDFSTFYFSRVPCACGCGQGEVAEE</sequence>
<protein>
    <submittedName>
        <fullName evidence="2">Uncharacterized protein</fullName>
    </submittedName>
</protein>